<keyword evidence="3" id="KW-1185">Reference proteome</keyword>
<comment type="caution">
    <text evidence="2">The sequence shown here is derived from an EMBL/GenBank/DDBJ whole genome shotgun (WGS) entry which is preliminary data.</text>
</comment>
<dbReference type="RefSeq" id="WP_137629498.1">
    <property type="nucleotide sequence ID" value="NZ_BJDJ01000024.1"/>
</dbReference>
<evidence type="ECO:0000256" key="1">
    <source>
        <dbReference type="SAM" id="MobiDB-lite"/>
    </source>
</evidence>
<evidence type="ECO:0000313" key="3">
    <source>
        <dbReference type="Proteomes" id="UP001596282"/>
    </source>
</evidence>
<feature type="compositionally biased region" description="Basic and acidic residues" evidence="1">
    <location>
        <begin position="59"/>
        <end position="77"/>
    </location>
</feature>
<reference evidence="3" key="1">
    <citation type="journal article" date="2019" name="Int. J. Syst. Evol. Microbiol.">
        <title>The Global Catalogue of Microorganisms (GCM) 10K type strain sequencing project: providing services to taxonomists for standard genome sequencing and annotation.</title>
        <authorList>
            <consortium name="The Broad Institute Genomics Platform"/>
            <consortium name="The Broad Institute Genome Sequencing Center for Infectious Disease"/>
            <person name="Wu L."/>
            <person name="Ma J."/>
        </authorList>
    </citation>
    <scope>NUCLEOTIDE SEQUENCE [LARGE SCALE GENOMIC DNA]</scope>
    <source>
        <strain evidence="3">CCM 8933</strain>
    </source>
</reference>
<protein>
    <submittedName>
        <fullName evidence="2">Uncharacterized protein</fullName>
    </submittedName>
</protein>
<dbReference type="Proteomes" id="UP001596282">
    <property type="component" value="Unassembled WGS sequence"/>
</dbReference>
<evidence type="ECO:0000313" key="2">
    <source>
        <dbReference type="EMBL" id="MFC6181092.1"/>
    </source>
</evidence>
<sequence>MKKRRGTILLSVLSFILIFSAFETYRYLNYVQRQQVYHALIYDYQHPAAMPVQKSTKSHRQDSKKSSNSSRGKDSVSAHRQGSRLN</sequence>
<accession>A0ABW1S082</accession>
<organism evidence="2 3">
    <name type="scientific">Lactiplantibacillus daowaiensis</name>
    <dbReference type="NCBI Taxonomy" id="2559918"/>
    <lineage>
        <taxon>Bacteria</taxon>
        <taxon>Bacillati</taxon>
        <taxon>Bacillota</taxon>
        <taxon>Bacilli</taxon>
        <taxon>Lactobacillales</taxon>
        <taxon>Lactobacillaceae</taxon>
        <taxon>Lactiplantibacillus</taxon>
    </lineage>
</organism>
<feature type="region of interest" description="Disordered" evidence="1">
    <location>
        <begin position="51"/>
        <end position="86"/>
    </location>
</feature>
<dbReference type="EMBL" id="JBHSSC010000033">
    <property type="protein sequence ID" value="MFC6181092.1"/>
    <property type="molecule type" value="Genomic_DNA"/>
</dbReference>
<name>A0ABW1S082_9LACO</name>
<gene>
    <name evidence="2" type="ORF">ACFP5Y_07665</name>
</gene>
<proteinExistence type="predicted"/>